<organism evidence="2 3">
    <name type="scientific">Cellulomonas shaoxiangyii</name>
    <dbReference type="NCBI Taxonomy" id="2566013"/>
    <lineage>
        <taxon>Bacteria</taxon>
        <taxon>Bacillati</taxon>
        <taxon>Actinomycetota</taxon>
        <taxon>Actinomycetes</taxon>
        <taxon>Micrococcales</taxon>
        <taxon>Cellulomonadaceae</taxon>
        <taxon>Cellulomonas</taxon>
    </lineage>
</organism>
<reference evidence="2 3" key="1">
    <citation type="submission" date="2019-04" db="EMBL/GenBank/DDBJ databases">
        <title>Isolation and identification of Cellulomonas shaoxiangyii sp. Nov. isolated from feces of the Tibetan antelopes (Pantholops hodgsonii) in the Qinghai-Tibet plateau of China.</title>
        <authorList>
            <person name="Tian Z."/>
        </authorList>
    </citation>
    <scope>NUCLEOTIDE SEQUENCE [LARGE SCALE GENOMIC DNA]</scope>
    <source>
        <strain evidence="2 3">Z28</strain>
    </source>
</reference>
<feature type="transmembrane region" description="Helical" evidence="1">
    <location>
        <begin position="7"/>
        <end position="28"/>
    </location>
</feature>
<dbReference type="Proteomes" id="UP000296469">
    <property type="component" value="Chromosome"/>
</dbReference>
<evidence type="ECO:0000313" key="3">
    <source>
        <dbReference type="Proteomes" id="UP000296469"/>
    </source>
</evidence>
<feature type="transmembrane region" description="Helical" evidence="1">
    <location>
        <begin position="86"/>
        <end position="108"/>
    </location>
</feature>
<evidence type="ECO:0000313" key="2">
    <source>
        <dbReference type="EMBL" id="QCB93261.1"/>
    </source>
</evidence>
<keyword evidence="3" id="KW-1185">Reference proteome</keyword>
<name>A0A4P7SHS5_9CELL</name>
<dbReference type="AlphaFoldDB" id="A0A4P7SHS5"/>
<dbReference type="RefSeq" id="WP_135974011.1">
    <property type="nucleotide sequence ID" value="NZ_CP039291.1"/>
</dbReference>
<gene>
    <name evidence="2" type="ORF">E5225_06540</name>
</gene>
<feature type="transmembrane region" description="Helical" evidence="1">
    <location>
        <begin position="150"/>
        <end position="168"/>
    </location>
</feature>
<proteinExistence type="predicted"/>
<dbReference type="EMBL" id="CP039291">
    <property type="protein sequence ID" value="QCB93261.1"/>
    <property type="molecule type" value="Genomic_DNA"/>
</dbReference>
<evidence type="ECO:0000256" key="1">
    <source>
        <dbReference type="SAM" id="Phobius"/>
    </source>
</evidence>
<dbReference type="OrthoDB" id="3426404at2"/>
<accession>A0A4P7SHS5</accession>
<keyword evidence="1" id="KW-0812">Transmembrane</keyword>
<keyword evidence="1" id="KW-1133">Transmembrane helix</keyword>
<protein>
    <recommendedName>
        <fullName evidence="4">DedA family protein</fullName>
    </recommendedName>
</protein>
<evidence type="ECO:0008006" key="4">
    <source>
        <dbReference type="Google" id="ProtNLM"/>
    </source>
</evidence>
<keyword evidence="1" id="KW-0472">Membrane</keyword>
<feature type="transmembrane region" description="Helical" evidence="1">
    <location>
        <begin position="120"/>
        <end position="144"/>
    </location>
</feature>
<dbReference type="KEGG" id="celz:E5225_06540"/>
<sequence length="194" mass="20251">MTEVARAYGLDGLPLGLVLVIFFVSVLARSHATYWAGRAVARGAQYEGAHRHGPRLWKRTVDRLAQFAGTPLARTGLALVHRWGPLAVTAGYLTVGVQTAVFAAAGLLRMPYLRFTIASLPGSAAWAVVWGTVGIGAVWGAVALAAGSPWGVAALLAAAAVVVLMLLARRRRTAERDARAGSPSDGTVPSESAL</sequence>